<dbReference type="EMBL" id="MHQI01000022">
    <property type="protein sequence ID" value="OHA00241.1"/>
    <property type="molecule type" value="Genomic_DNA"/>
</dbReference>
<dbReference type="Proteomes" id="UP000179023">
    <property type="component" value="Unassembled WGS sequence"/>
</dbReference>
<evidence type="ECO:0000313" key="2">
    <source>
        <dbReference type="Proteomes" id="UP000179023"/>
    </source>
</evidence>
<sequence>MPNDPPIIFSRHALIKLEQRRLTKEVVVKTIGSPSYLTTAGENTHAFRKFGKLYLKVIFTRTQNSIMVITQHWVSELP</sequence>
<evidence type="ECO:0000313" key="1">
    <source>
        <dbReference type="EMBL" id="OHA00241.1"/>
    </source>
</evidence>
<proteinExistence type="predicted"/>
<gene>
    <name evidence="1" type="ORF">A3C07_01790</name>
</gene>
<organism evidence="1 2">
    <name type="scientific">Candidatus Sungbacteria bacterium RIFCSPHIGHO2_02_FULL_47_11</name>
    <dbReference type="NCBI Taxonomy" id="1802270"/>
    <lineage>
        <taxon>Bacteria</taxon>
        <taxon>Candidatus Sungiibacteriota</taxon>
    </lineage>
</organism>
<evidence type="ECO:0008006" key="3">
    <source>
        <dbReference type="Google" id="ProtNLM"/>
    </source>
</evidence>
<name>A0A1G2KP19_9BACT</name>
<comment type="caution">
    <text evidence="1">The sequence shown here is derived from an EMBL/GenBank/DDBJ whole genome shotgun (WGS) entry which is preliminary data.</text>
</comment>
<protein>
    <recommendedName>
        <fullName evidence="3">DUF4258 domain-containing protein</fullName>
    </recommendedName>
</protein>
<dbReference type="AlphaFoldDB" id="A0A1G2KP19"/>
<reference evidence="1 2" key="1">
    <citation type="journal article" date="2016" name="Nat. Commun.">
        <title>Thousands of microbial genomes shed light on interconnected biogeochemical processes in an aquifer system.</title>
        <authorList>
            <person name="Anantharaman K."/>
            <person name="Brown C.T."/>
            <person name="Hug L.A."/>
            <person name="Sharon I."/>
            <person name="Castelle C.J."/>
            <person name="Probst A.J."/>
            <person name="Thomas B.C."/>
            <person name="Singh A."/>
            <person name="Wilkins M.J."/>
            <person name="Karaoz U."/>
            <person name="Brodie E.L."/>
            <person name="Williams K.H."/>
            <person name="Hubbard S.S."/>
            <person name="Banfield J.F."/>
        </authorList>
    </citation>
    <scope>NUCLEOTIDE SEQUENCE [LARGE SCALE GENOMIC DNA]</scope>
</reference>
<accession>A0A1G2KP19</accession>